<keyword evidence="4" id="KW-0539">Nucleus</keyword>
<dbReference type="GO" id="GO:0000972">
    <property type="term" value="P:transcription-dependent tethering of RNA polymerase II gene DNA at nuclear periphery"/>
    <property type="evidence" value="ECO:0007669"/>
    <property type="project" value="TreeGrafter"/>
</dbReference>
<dbReference type="InterPro" id="IPR015943">
    <property type="entry name" value="WD40/YVTN_repeat-like_dom_sf"/>
</dbReference>
<dbReference type="OrthoDB" id="103454at2759"/>
<dbReference type="PANTHER" id="PTHR13405:SF11">
    <property type="entry name" value="NUCLEAR PORE COMPLEX PROTEIN NUP133"/>
    <property type="match status" value="1"/>
</dbReference>
<comment type="subcellular location">
    <subcellularLocation>
        <location evidence="1">Nucleus</location>
    </subcellularLocation>
</comment>
<dbReference type="PANTHER" id="PTHR13405">
    <property type="entry name" value="NUCLEAR PORE COMPLEX PROTEIN NUP133"/>
    <property type="match status" value="1"/>
</dbReference>
<proteinExistence type="inferred from homology"/>
<dbReference type="AlphaFoldDB" id="A0A238BRK8"/>
<evidence type="ECO:0000313" key="6">
    <source>
        <dbReference type="Proteomes" id="UP000242913"/>
    </source>
</evidence>
<sequence>MESVELVLESVENDYPGLVREALAAKEPNNSCSASLSSCGYAWLIVGHNLYVWKYDAEDGYACAPAVLNLPPSGLPYNAQTVCVYKKQGFSTFGIVAVTPEGVFRHWSMPDRQFSDSSVDLDREVVLSLTRINLHSSDGIYFLLATTTCSLFLLNVNANITPTPGKRQRLSSEITVKIIHTNARTGIGGKLASAIFGEGRQSGSRLIKALVYEQSNDELVGSNFITSSSSNSISGKNMHVLAVTEYHLHSYSIRDSAKIWSCELAEMAGEHFALDLWNLHDIEKHNHWREKIETWILDVVNIRNGALILFACCNKVISTQIHFAFGYISEYDGSHPPIALEWFCILKALSNEYKAGEKKALSNIALRLPTDSEQILHDKVEDVFLVTQKTIYSFRLPDRLLKKTPFKLVLCAMYNATFISSARDARYCYVFLEESGLQRVRLLPRGFDANLAQTIAKMSKIEVHTVNSLNATTDRRILATSFYLFSRAELHKASRMMHEFLENRHAGIAQICVDYAIDLVDDIPNDERWNAAAGALTDQISSKSSFLLEVHLEEQKKRVLAMFILFIKTVGLEDKLNRTVKTHLSQSRSARSQIVELIEKIDIATALYKWSKQNRSAVFDAALKRVLSKRKESINGERELLTRYDYFFREIMATFVSFQVSRVQELFNGLVEEEEDIIGNENEVLDYKLESIKYIGAALITVKEAVDEHRDDTVLDIGNDVRWTQEKHILKPFIKHLSILFNYLDHVGRDSPKYAALLKQSVFISAFVMNEQTFDDRQNSSILAKFLEISEHAIAVELAKRFQVCYFLNISLKNICATFIGLEQKDYKTIIRLACALPDLERKAKIEEYKEFFSSGDFCNMLYEYYLENGYMRDLLEVKEPDADLFFATQTNIGWMRDLENGDFAKACHTLKTLSRKSNDDVILKRRLLSFAKLSALCEDQLDNSFLESVKCDLRLIKHQQKIDSNLEMKFDSSKPASKIRSYSAEEIIRAHLNDVSCDVNRCFDALLTLSTLMDEKTSNQTVELIHSLQTKIWIAAVRANNDYWKKVTQDDDSKCSTVYGELLNRIADANLSNERKLELIPDAKELAECLTEFTHNKAFGILLRTSEEAARRNISCREGTKVV</sequence>
<dbReference type="GO" id="GO:0006606">
    <property type="term" value="P:protein import into nucleus"/>
    <property type="evidence" value="ECO:0007669"/>
    <property type="project" value="TreeGrafter"/>
</dbReference>
<dbReference type="Gene3D" id="1.20.58.1380">
    <property type="match status" value="1"/>
</dbReference>
<accession>A0A238BRK8</accession>
<gene>
    <name evidence="5" type="ORF">X798_04997</name>
</gene>
<protein>
    <submittedName>
        <fullName evidence="5">Nucleoporin</fullName>
    </submittedName>
</protein>
<evidence type="ECO:0000256" key="1">
    <source>
        <dbReference type="ARBA" id="ARBA00004123"/>
    </source>
</evidence>
<dbReference type="Gene3D" id="2.130.10.10">
    <property type="entry name" value="YVTN repeat-like/Quinoprotein amine dehydrogenase"/>
    <property type="match status" value="1"/>
</dbReference>
<keyword evidence="3" id="KW-0813">Transport</keyword>
<dbReference type="Proteomes" id="UP000242913">
    <property type="component" value="Unassembled WGS sequence"/>
</dbReference>
<evidence type="ECO:0000256" key="2">
    <source>
        <dbReference type="ARBA" id="ARBA00005569"/>
    </source>
</evidence>
<evidence type="ECO:0000256" key="4">
    <source>
        <dbReference type="ARBA" id="ARBA00023242"/>
    </source>
</evidence>
<dbReference type="GO" id="GO:0031080">
    <property type="term" value="C:nuclear pore outer ring"/>
    <property type="evidence" value="ECO:0007669"/>
    <property type="project" value="TreeGrafter"/>
</dbReference>
<dbReference type="InterPro" id="IPR037624">
    <property type="entry name" value="Nup133-like"/>
</dbReference>
<evidence type="ECO:0000256" key="3">
    <source>
        <dbReference type="ARBA" id="ARBA00022448"/>
    </source>
</evidence>
<reference evidence="5 6" key="1">
    <citation type="submission" date="2015-12" db="EMBL/GenBank/DDBJ databases">
        <title>Draft genome of the nematode, Onchocerca flexuosa.</title>
        <authorList>
            <person name="Mitreva M."/>
        </authorList>
    </citation>
    <scope>NUCLEOTIDE SEQUENCE [LARGE SCALE GENOMIC DNA]</scope>
    <source>
        <strain evidence="5">Red Deer</strain>
    </source>
</reference>
<dbReference type="GO" id="GO:0016973">
    <property type="term" value="P:poly(A)+ mRNA export from nucleus"/>
    <property type="evidence" value="ECO:0007669"/>
    <property type="project" value="TreeGrafter"/>
</dbReference>
<dbReference type="SUPFAM" id="SSF117289">
    <property type="entry name" value="Nucleoporin domain"/>
    <property type="match status" value="1"/>
</dbReference>
<organism evidence="5 6">
    <name type="scientific">Onchocerca flexuosa</name>
    <dbReference type="NCBI Taxonomy" id="387005"/>
    <lineage>
        <taxon>Eukaryota</taxon>
        <taxon>Metazoa</taxon>
        <taxon>Ecdysozoa</taxon>
        <taxon>Nematoda</taxon>
        <taxon>Chromadorea</taxon>
        <taxon>Rhabditida</taxon>
        <taxon>Spirurina</taxon>
        <taxon>Spiruromorpha</taxon>
        <taxon>Filarioidea</taxon>
        <taxon>Onchocercidae</taxon>
        <taxon>Onchocerca</taxon>
    </lineage>
</organism>
<evidence type="ECO:0000313" key="5">
    <source>
        <dbReference type="EMBL" id="OZC08001.1"/>
    </source>
</evidence>
<comment type="similarity">
    <text evidence="2">Belongs to the nucleoporin Nup133 family.</text>
</comment>
<dbReference type="EMBL" id="KZ270017">
    <property type="protein sequence ID" value="OZC08001.1"/>
    <property type="molecule type" value="Genomic_DNA"/>
</dbReference>
<name>A0A238BRK8_9BILA</name>
<keyword evidence="6" id="KW-1185">Reference proteome</keyword>
<dbReference type="GO" id="GO:0017056">
    <property type="term" value="F:structural constituent of nuclear pore"/>
    <property type="evidence" value="ECO:0007669"/>
    <property type="project" value="InterPro"/>
</dbReference>